<protein>
    <submittedName>
        <fullName evidence="2">Uncharacterized protein</fullName>
    </submittedName>
</protein>
<organism evidence="2 3">
    <name type="scientific">Orchesella cincta</name>
    <name type="common">Springtail</name>
    <name type="synonym">Podura cincta</name>
    <dbReference type="NCBI Taxonomy" id="48709"/>
    <lineage>
        <taxon>Eukaryota</taxon>
        <taxon>Metazoa</taxon>
        <taxon>Ecdysozoa</taxon>
        <taxon>Arthropoda</taxon>
        <taxon>Hexapoda</taxon>
        <taxon>Collembola</taxon>
        <taxon>Entomobryomorpha</taxon>
        <taxon>Entomobryoidea</taxon>
        <taxon>Orchesellidae</taxon>
        <taxon>Orchesellinae</taxon>
        <taxon>Orchesella</taxon>
    </lineage>
</organism>
<accession>A0A1D2ND71</accession>
<gene>
    <name evidence="2" type="ORF">Ocin01_03454</name>
</gene>
<evidence type="ECO:0000313" key="2">
    <source>
        <dbReference type="EMBL" id="ODN03217.1"/>
    </source>
</evidence>
<sequence>MVATRNSVSIFLFALLACAKIEELSAAAILGHDGSLLEVLVGGNHQHASASKTNSEAESGVQAQHGAKIVQISETHPNHQFVFVNGQILDVQSSPNEKGQLVVSALESDFKGHPLNTHQDGNVLTLEALNDHLSDKEKTAILVELLNNHS</sequence>
<dbReference type="Proteomes" id="UP000094527">
    <property type="component" value="Unassembled WGS sequence"/>
</dbReference>
<keyword evidence="3" id="KW-1185">Reference proteome</keyword>
<keyword evidence="1" id="KW-0732">Signal</keyword>
<dbReference type="PROSITE" id="PS51257">
    <property type="entry name" value="PROKAR_LIPOPROTEIN"/>
    <property type="match status" value="1"/>
</dbReference>
<dbReference type="AlphaFoldDB" id="A0A1D2ND71"/>
<dbReference type="EMBL" id="LJIJ01000082">
    <property type="protein sequence ID" value="ODN03217.1"/>
    <property type="molecule type" value="Genomic_DNA"/>
</dbReference>
<proteinExistence type="predicted"/>
<comment type="caution">
    <text evidence="2">The sequence shown here is derived from an EMBL/GenBank/DDBJ whole genome shotgun (WGS) entry which is preliminary data.</text>
</comment>
<evidence type="ECO:0000313" key="3">
    <source>
        <dbReference type="Proteomes" id="UP000094527"/>
    </source>
</evidence>
<feature type="signal peptide" evidence="1">
    <location>
        <begin position="1"/>
        <end position="26"/>
    </location>
</feature>
<name>A0A1D2ND71_ORCCI</name>
<reference evidence="2 3" key="1">
    <citation type="journal article" date="2016" name="Genome Biol. Evol.">
        <title>Gene Family Evolution Reflects Adaptation to Soil Environmental Stressors in the Genome of the Collembolan Orchesella cincta.</title>
        <authorList>
            <person name="Faddeeva-Vakhrusheva A."/>
            <person name="Derks M.F."/>
            <person name="Anvar S.Y."/>
            <person name="Agamennone V."/>
            <person name="Suring W."/>
            <person name="Smit S."/>
            <person name="van Straalen N.M."/>
            <person name="Roelofs D."/>
        </authorList>
    </citation>
    <scope>NUCLEOTIDE SEQUENCE [LARGE SCALE GENOMIC DNA]</scope>
    <source>
        <tissue evidence="2">Mixed pool</tissue>
    </source>
</reference>
<feature type="chain" id="PRO_5008905395" evidence="1">
    <location>
        <begin position="27"/>
        <end position="150"/>
    </location>
</feature>
<evidence type="ECO:0000256" key="1">
    <source>
        <dbReference type="SAM" id="SignalP"/>
    </source>
</evidence>